<gene>
    <name evidence="2" type="ORF">ACFOW8_28490</name>
</gene>
<dbReference type="RefSeq" id="WP_378554752.1">
    <property type="nucleotide sequence ID" value="NZ_JBHSBA010000016.1"/>
</dbReference>
<proteinExistence type="predicted"/>
<comment type="caution">
    <text evidence="2">The sequence shown here is derived from an EMBL/GenBank/DDBJ whole genome shotgun (WGS) entry which is preliminary data.</text>
</comment>
<evidence type="ECO:0000313" key="3">
    <source>
        <dbReference type="Proteomes" id="UP001595767"/>
    </source>
</evidence>
<feature type="region of interest" description="Disordered" evidence="1">
    <location>
        <begin position="1"/>
        <end position="20"/>
    </location>
</feature>
<accession>A0ABV8LF21</accession>
<name>A0ABV8LF21_9NOCA</name>
<sequence>MADETPKFANGGPITGEPLGRLERIGIGADGRCIHDWVRDEGDDEQRE</sequence>
<evidence type="ECO:0000256" key="1">
    <source>
        <dbReference type="SAM" id="MobiDB-lite"/>
    </source>
</evidence>
<keyword evidence="3" id="KW-1185">Reference proteome</keyword>
<dbReference type="EMBL" id="JBHSBA010000016">
    <property type="protein sequence ID" value="MFC4128879.1"/>
    <property type="molecule type" value="Genomic_DNA"/>
</dbReference>
<organism evidence="2 3">
    <name type="scientific">Nocardia rhizosphaerae</name>
    <dbReference type="NCBI Taxonomy" id="1691571"/>
    <lineage>
        <taxon>Bacteria</taxon>
        <taxon>Bacillati</taxon>
        <taxon>Actinomycetota</taxon>
        <taxon>Actinomycetes</taxon>
        <taxon>Mycobacteriales</taxon>
        <taxon>Nocardiaceae</taxon>
        <taxon>Nocardia</taxon>
    </lineage>
</organism>
<reference evidence="3" key="1">
    <citation type="journal article" date="2019" name="Int. J. Syst. Evol. Microbiol.">
        <title>The Global Catalogue of Microorganisms (GCM) 10K type strain sequencing project: providing services to taxonomists for standard genome sequencing and annotation.</title>
        <authorList>
            <consortium name="The Broad Institute Genomics Platform"/>
            <consortium name="The Broad Institute Genome Sequencing Center for Infectious Disease"/>
            <person name="Wu L."/>
            <person name="Ma J."/>
        </authorList>
    </citation>
    <scope>NUCLEOTIDE SEQUENCE [LARGE SCALE GENOMIC DNA]</scope>
    <source>
        <strain evidence="3">CGMCC 4.7204</strain>
    </source>
</reference>
<protein>
    <submittedName>
        <fullName evidence="2">Uncharacterized protein</fullName>
    </submittedName>
</protein>
<evidence type="ECO:0000313" key="2">
    <source>
        <dbReference type="EMBL" id="MFC4128879.1"/>
    </source>
</evidence>
<dbReference type="Proteomes" id="UP001595767">
    <property type="component" value="Unassembled WGS sequence"/>
</dbReference>